<accession>A0A975TW40</accession>
<dbReference type="RefSeq" id="WP_257894675.1">
    <property type="nucleotide sequence ID" value="NZ_JAIMBW010000001.1"/>
</dbReference>
<proteinExistence type="predicted"/>
<dbReference type="AlphaFoldDB" id="A0A975TW40"/>
<dbReference type="EMBL" id="JAIMBW010000001">
    <property type="protein sequence ID" value="MBY4895226.1"/>
    <property type="molecule type" value="Genomic_DNA"/>
</dbReference>
<reference evidence="2 3" key="1">
    <citation type="submission" date="2021-07" db="EMBL/GenBank/DDBJ databases">
        <title>Karlodiniumbacter phycospheric gen. nov., sp. nov., a phycosphere bacterium isolated from karlodinium veneficum.</title>
        <authorList>
            <person name="Peng Y."/>
            <person name="Jiang L."/>
            <person name="Lee J."/>
        </authorList>
    </citation>
    <scope>NUCLEOTIDE SEQUENCE</scope>
    <source>
        <strain evidence="2 3">N5</strain>
    </source>
</reference>
<sequence length="77" mass="8627">MTQLVGFDPSAVLNLGWRLANLDPLTAGIILLCSCVVFLLLNGGSNERKRRRLSGVTLPPGHDLDNYMQRLDQLHRR</sequence>
<gene>
    <name evidence="2" type="ORF">KUL25_20885</name>
</gene>
<keyword evidence="1" id="KW-0812">Transmembrane</keyword>
<evidence type="ECO:0000256" key="1">
    <source>
        <dbReference type="SAM" id="Phobius"/>
    </source>
</evidence>
<dbReference type="Proteomes" id="UP000693972">
    <property type="component" value="Unassembled WGS sequence"/>
</dbReference>
<keyword evidence="3" id="KW-1185">Reference proteome</keyword>
<name>A0A975TW40_9RHOB</name>
<dbReference type="EMBL" id="CP078073">
    <property type="protein sequence ID" value="QXL87826.1"/>
    <property type="molecule type" value="Genomic_DNA"/>
</dbReference>
<keyword evidence="1" id="KW-1133">Transmembrane helix</keyword>
<evidence type="ECO:0000313" key="2">
    <source>
        <dbReference type="EMBL" id="QXL87826.1"/>
    </source>
</evidence>
<keyword evidence="1" id="KW-0472">Membrane</keyword>
<evidence type="ECO:0000313" key="3">
    <source>
        <dbReference type="Proteomes" id="UP000693972"/>
    </source>
</evidence>
<feature type="transmembrane region" description="Helical" evidence="1">
    <location>
        <begin position="25"/>
        <end position="44"/>
    </location>
</feature>
<protein>
    <submittedName>
        <fullName evidence="2">Uncharacterized protein</fullName>
    </submittedName>
</protein>
<organism evidence="2">
    <name type="scientific">Gymnodinialimonas phycosphaerae</name>
    <dbReference type="NCBI Taxonomy" id="2841589"/>
    <lineage>
        <taxon>Bacteria</taxon>
        <taxon>Pseudomonadati</taxon>
        <taxon>Pseudomonadota</taxon>
        <taxon>Alphaproteobacteria</taxon>
        <taxon>Rhodobacterales</taxon>
        <taxon>Paracoccaceae</taxon>
        <taxon>Gymnodinialimonas</taxon>
    </lineage>
</organism>